<name>A0A453N6B8_AEGTS</name>
<evidence type="ECO:0000256" key="4">
    <source>
        <dbReference type="ARBA" id="ARBA00023180"/>
    </source>
</evidence>
<dbReference type="SUPFAM" id="SSF47699">
    <property type="entry name" value="Bifunctional inhibitor/lipid-transfer protein/seed storage 2S albumin"/>
    <property type="match status" value="1"/>
</dbReference>
<dbReference type="AlphaFoldDB" id="A0A453N6B8"/>
<dbReference type="CDD" id="cd00010">
    <property type="entry name" value="AAI_LTSS"/>
    <property type="match status" value="1"/>
</dbReference>
<dbReference type="InterPro" id="IPR036312">
    <property type="entry name" value="Bifun_inhib/LTP/seed_sf"/>
</dbReference>
<feature type="domain" description="Bifunctional inhibitor/plant lipid transfer protein/seed storage helical" evidence="6">
    <location>
        <begin position="116"/>
        <end position="201"/>
    </location>
</feature>
<accession>A0A453N6B8</accession>
<dbReference type="PANTHER" id="PTHR33044">
    <property type="entry name" value="BIFUNCTIONAL INHIBITOR/LIPID-TRANSFER PROTEIN/SEED STORAGE 2S ALBUMIN SUPERFAMILY PROTEIN-RELATED"/>
    <property type="match status" value="1"/>
</dbReference>
<dbReference type="STRING" id="200361.A0A453N6B8"/>
<comment type="similarity">
    <text evidence="1">Belongs to the plant LTP family.</text>
</comment>
<dbReference type="EnsemblPlants" id="AET6Gv20253800.3">
    <property type="protein sequence ID" value="AET6Gv20253800.3"/>
    <property type="gene ID" value="AET6Gv20253800"/>
</dbReference>
<organism evidence="7 8">
    <name type="scientific">Aegilops tauschii subsp. strangulata</name>
    <name type="common">Goatgrass</name>
    <dbReference type="NCBI Taxonomy" id="200361"/>
    <lineage>
        <taxon>Eukaryota</taxon>
        <taxon>Viridiplantae</taxon>
        <taxon>Streptophyta</taxon>
        <taxon>Embryophyta</taxon>
        <taxon>Tracheophyta</taxon>
        <taxon>Spermatophyta</taxon>
        <taxon>Magnoliopsida</taxon>
        <taxon>Liliopsida</taxon>
        <taxon>Poales</taxon>
        <taxon>Poaceae</taxon>
        <taxon>BOP clade</taxon>
        <taxon>Pooideae</taxon>
        <taxon>Triticodae</taxon>
        <taxon>Triticeae</taxon>
        <taxon>Triticinae</taxon>
        <taxon>Aegilops</taxon>
    </lineage>
</organism>
<keyword evidence="4" id="KW-0325">Glycoprotein</keyword>
<dbReference type="Pfam" id="PF14368">
    <property type="entry name" value="LTP_2"/>
    <property type="match status" value="1"/>
</dbReference>
<protein>
    <recommendedName>
        <fullName evidence="6">Bifunctional inhibitor/plant lipid transfer protein/seed storage helical domain-containing protein</fullName>
    </recommendedName>
</protein>
<dbReference type="InterPro" id="IPR043325">
    <property type="entry name" value="LTSS"/>
</dbReference>
<dbReference type="Gramene" id="AET6Gv20253800.3">
    <property type="protein sequence ID" value="AET6Gv20253800.3"/>
    <property type="gene ID" value="AET6Gv20253800"/>
</dbReference>
<reference evidence="8" key="2">
    <citation type="journal article" date="2017" name="Nat. Plants">
        <title>The Aegilops tauschii genome reveals multiple impacts of transposons.</title>
        <authorList>
            <person name="Zhao G."/>
            <person name="Zou C."/>
            <person name="Li K."/>
            <person name="Wang K."/>
            <person name="Li T."/>
            <person name="Gao L."/>
            <person name="Zhang X."/>
            <person name="Wang H."/>
            <person name="Yang Z."/>
            <person name="Liu X."/>
            <person name="Jiang W."/>
            <person name="Mao L."/>
            <person name="Kong X."/>
            <person name="Jiao Y."/>
            <person name="Jia J."/>
        </authorList>
    </citation>
    <scope>NUCLEOTIDE SEQUENCE [LARGE SCALE GENOMIC DNA]</scope>
    <source>
        <strain evidence="8">cv. AL8/78</strain>
    </source>
</reference>
<evidence type="ECO:0000313" key="7">
    <source>
        <dbReference type="EnsemblPlants" id="AET6Gv20253800.3"/>
    </source>
</evidence>
<evidence type="ECO:0000259" key="6">
    <source>
        <dbReference type="Pfam" id="PF14368"/>
    </source>
</evidence>
<sequence length="225" mass="23041">GVLQQGLRRRRPPSAPRPRRHHNGRRGEAEHRVGGQPEAGGEGHRDGAPGPDVGAGRRGEAEHCVGGQPEAGGEGHRDGGPRPDVGTGETGEAGHRVGSQPEAGGEGYRDGAPVPTSAEVDVSATCMGSLLELSPCLAFFRDAGTLKAPAGCCKGLGSIVRDQPACLCHIFNRTLERAIGVDIPVDRALALMGDVCGLTLPQDLMSSCGDNGGVPPLYVCPAPSA</sequence>
<proteinExistence type="inferred from homology"/>
<evidence type="ECO:0000256" key="5">
    <source>
        <dbReference type="SAM" id="MobiDB-lite"/>
    </source>
</evidence>
<dbReference type="Gene3D" id="1.10.110.10">
    <property type="entry name" value="Plant lipid-transfer and hydrophobic proteins"/>
    <property type="match status" value="1"/>
</dbReference>
<reference evidence="7" key="3">
    <citation type="journal article" date="2017" name="Nature">
        <title>Genome sequence of the progenitor of the wheat D genome Aegilops tauschii.</title>
        <authorList>
            <person name="Luo M.C."/>
            <person name="Gu Y.Q."/>
            <person name="Puiu D."/>
            <person name="Wang H."/>
            <person name="Twardziok S.O."/>
            <person name="Deal K.R."/>
            <person name="Huo N."/>
            <person name="Zhu T."/>
            <person name="Wang L."/>
            <person name="Wang Y."/>
            <person name="McGuire P.E."/>
            <person name="Liu S."/>
            <person name="Long H."/>
            <person name="Ramasamy R.K."/>
            <person name="Rodriguez J.C."/>
            <person name="Van S.L."/>
            <person name="Yuan L."/>
            <person name="Wang Z."/>
            <person name="Xia Z."/>
            <person name="Xiao L."/>
            <person name="Anderson O.D."/>
            <person name="Ouyang S."/>
            <person name="Liang Y."/>
            <person name="Zimin A.V."/>
            <person name="Pertea G."/>
            <person name="Qi P."/>
            <person name="Bennetzen J.L."/>
            <person name="Dai X."/>
            <person name="Dawson M.W."/>
            <person name="Muller H.G."/>
            <person name="Kugler K."/>
            <person name="Rivarola-Duarte L."/>
            <person name="Spannagl M."/>
            <person name="Mayer K.F.X."/>
            <person name="Lu F.H."/>
            <person name="Bevan M.W."/>
            <person name="Leroy P."/>
            <person name="Li P."/>
            <person name="You F.M."/>
            <person name="Sun Q."/>
            <person name="Liu Z."/>
            <person name="Lyons E."/>
            <person name="Wicker T."/>
            <person name="Salzberg S.L."/>
            <person name="Devos K.M."/>
            <person name="Dvorak J."/>
        </authorList>
    </citation>
    <scope>NUCLEOTIDE SEQUENCE [LARGE SCALE GENOMIC DNA]</scope>
    <source>
        <strain evidence="7">cv. AL8/78</strain>
    </source>
</reference>
<feature type="region of interest" description="Disordered" evidence="5">
    <location>
        <begin position="1"/>
        <end position="116"/>
    </location>
</feature>
<evidence type="ECO:0000256" key="3">
    <source>
        <dbReference type="ARBA" id="ARBA00023157"/>
    </source>
</evidence>
<keyword evidence="3" id="KW-1015">Disulfide bond</keyword>
<evidence type="ECO:0000256" key="1">
    <source>
        <dbReference type="ARBA" id="ARBA00009748"/>
    </source>
</evidence>
<reference evidence="7" key="5">
    <citation type="journal article" date="2021" name="G3 (Bethesda)">
        <title>Aegilops tauschii genome assembly Aet v5.0 features greater sequence contiguity and improved annotation.</title>
        <authorList>
            <person name="Wang L."/>
            <person name="Zhu T."/>
            <person name="Rodriguez J.C."/>
            <person name="Deal K.R."/>
            <person name="Dubcovsky J."/>
            <person name="McGuire P.E."/>
            <person name="Lux T."/>
            <person name="Spannagl M."/>
            <person name="Mayer K.F.X."/>
            <person name="Baldrich P."/>
            <person name="Meyers B.C."/>
            <person name="Huo N."/>
            <person name="Gu Y.Q."/>
            <person name="Zhou H."/>
            <person name="Devos K.M."/>
            <person name="Bennetzen J.L."/>
            <person name="Unver T."/>
            <person name="Budak H."/>
            <person name="Gulick P.J."/>
            <person name="Galiba G."/>
            <person name="Kalapos B."/>
            <person name="Nelson D.R."/>
            <person name="Li P."/>
            <person name="You F.M."/>
            <person name="Luo M.C."/>
            <person name="Dvorak J."/>
        </authorList>
    </citation>
    <scope>NUCLEOTIDE SEQUENCE [LARGE SCALE GENOMIC DNA]</scope>
    <source>
        <strain evidence="7">cv. AL8/78</strain>
    </source>
</reference>
<dbReference type="Proteomes" id="UP000015105">
    <property type="component" value="Chromosome 6D"/>
</dbReference>
<feature type="compositionally biased region" description="Basic residues" evidence="5">
    <location>
        <begin position="7"/>
        <end position="24"/>
    </location>
</feature>
<reference evidence="8" key="1">
    <citation type="journal article" date="2014" name="Science">
        <title>Ancient hybridizations among the ancestral genomes of bread wheat.</title>
        <authorList>
            <consortium name="International Wheat Genome Sequencing Consortium,"/>
            <person name="Marcussen T."/>
            <person name="Sandve S.R."/>
            <person name="Heier L."/>
            <person name="Spannagl M."/>
            <person name="Pfeifer M."/>
            <person name="Jakobsen K.S."/>
            <person name="Wulff B.B."/>
            <person name="Steuernagel B."/>
            <person name="Mayer K.F."/>
            <person name="Olsen O.A."/>
        </authorList>
    </citation>
    <scope>NUCLEOTIDE SEQUENCE [LARGE SCALE GENOMIC DNA]</scope>
    <source>
        <strain evidence="8">cv. AL8/78</strain>
    </source>
</reference>
<keyword evidence="8" id="KW-1185">Reference proteome</keyword>
<reference evidence="7" key="4">
    <citation type="submission" date="2019-03" db="UniProtKB">
        <authorList>
            <consortium name="EnsemblPlants"/>
        </authorList>
    </citation>
    <scope>IDENTIFICATION</scope>
</reference>
<evidence type="ECO:0000313" key="8">
    <source>
        <dbReference type="Proteomes" id="UP000015105"/>
    </source>
</evidence>
<evidence type="ECO:0000256" key="2">
    <source>
        <dbReference type="ARBA" id="ARBA00022729"/>
    </source>
</evidence>
<dbReference type="InterPro" id="IPR016140">
    <property type="entry name" value="Bifunc_inhib/LTP/seed_store"/>
</dbReference>
<keyword evidence="2" id="KW-0732">Signal</keyword>